<dbReference type="InterPro" id="IPR050490">
    <property type="entry name" value="Bact_solute-bd_prot1"/>
</dbReference>
<dbReference type="PANTHER" id="PTHR43649:SF33">
    <property type="entry name" value="POLYGALACTURONAN_RHAMNOGALACTURONAN-BINDING PROTEIN YTCQ"/>
    <property type="match status" value="1"/>
</dbReference>
<reference evidence="6 7" key="1">
    <citation type="submission" date="2016-08" db="EMBL/GenBank/DDBJ databases">
        <authorList>
            <person name="Seilhamer J.J."/>
        </authorList>
    </citation>
    <scope>NUCLEOTIDE SEQUENCE [LARGE SCALE GENOMIC DNA]</scope>
    <source>
        <strain evidence="6 7">NML150140-1</strain>
    </source>
</reference>
<evidence type="ECO:0000256" key="3">
    <source>
        <dbReference type="ARBA" id="ARBA00023136"/>
    </source>
</evidence>
<dbReference type="AlphaFoldDB" id="A0A1E3UE92"/>
<evidence type="ECO:0008006" key="8">
    <source>
        <dbReference type="Google" id="ProtNLM"/>
    </source>
</evidence>
<accession>A0A1E3UE92</accession>
<comment type="caution">
    <text evidence="6">The sequence shown here is derived from an EMBL/GenBank/DDBJ whole genome shotgun (WGS) entry which is preliminary data.</text>
</comment>
<dbReference type="InterPro" id="IPR006059">
    <property type="entry name" value="SBP"/>
</dbReference>
<dbReference type="Proteomes" id="UP000094271">
    <property type="component" value="Unassembled WGS sequence"/>
</dbReference>
<dbReference type="Gene3D" id="3.40.190.10">
    <property type="entry name" value="Periplasmic binding protein-like II"/>
    <property type="match status" value="1"/>
</dbReference>
<protein>
    <recommendedName>
        <fullName evidence="8">Extracellular solute-binding protein</fullName>
    </recommendedName>
</protein>
<gene>
    <name evidence="6" type="ORF">BEI59_23430</name>
</gene>
<keyword evidence="5" id="KW-0449">Lipoprotein</keyword>
<keyword evidence="4" id="KW-0564">Palmitate</keyword>
<organism evidence="6 7">
    <name type="scientific">Eisenbergiella tayi</name>
    <dbReference type="NCBI Taxonomy" id="1432052"/>
    <lineage>
        <taxon>Bacteria</taxon>
        <taxon>Bacillati</taxon>
        <taxon>Bacillota</taxon>
        <taxon>Clostridia</taxon>
        <taxon>Lachnospirales</taxon>
        <taxon>Lachnospiraceae</taxon>
        <taxon>Eisenbergiella</taxon>
    </lineage>
</organism>
<evidence type="ECO:0000256" key="1">
    <source>
        <dbReference type="ARBA" id="ARBA00022475"/>
    </source>
</evidence>
<keyword evidence="1" id="KW-1003">Cell membrane</keyword>
<evidence type="ECO:0000256" key="4">
    <source>
        <dbReference type="ARBA" id="ARBA00023139"/>
    </source>
</evidence>
<dbReference type="EMBL" id="MEHA01000021">
    <property type="protein sequence ID" value="ODR47062.1"/>
    <property type="molecule type" value="Genomic_DNA"/>
</dbReference>
<keyword evidence="2" id="KW-0732">Signal</keyword>
<keyword evidence="3" id="KW-0472">Membrane</keyword>
<evidence type="ECO:0000256" key="5">
    <source>
        <dbReference type="ARBA" id="ARBA00023288"/>
    </source>
</evidence>
<evidence type="ECO:0000313" key="7">
    <source>
        <dbReference type="Proteomes" id="UP000094271"/>
    </source>
</evidence>
<evidence type="ECO:0000256" key="2">
    <source>
        <dbReference type="ARBA" id="ARBA00022729"/>
    </source>
</evidence>
<sequence>MCIFSLIFTGCAEENNKEEVQIPDMDHITIMHVDAGKKEFAEYISQAQKDLNMQITVLEYPLNADSRQAKVSSLLAAGDASVDVFSINDEMISEFKYAGYLEPLQEDVMNRQVAAAFPQDYLKQVVMADEQIYSAPYMMDVLCLWVNQEWLGEAGINDISTKENFMEFLSYDWGKERLAYGGSWEKTYAHNEIGEFINLFGGDFYDWQNPQTQAAVIFLKDMVEEGYTSENNLVDQYEQMNQKFIDGKYGMVFMYGSALNMYVDADVYGQDNIHLAPLPDLGSNTTFIATWQYALNKASQNKEAAKRFISYAISRKGSSLYAEKMNRMPAREDLIWEEDLQVTGYADMREYMKNVKLLARPMPANPMAFIAMQGELFQKYVTGELSLDSYCELMQQLVDDNLVH</sequence>
<dbReference type="Pfam" id="PF01547">
    <property type="entry name" value="SBP_bac_1"/>
    <property type="match status" value="1"/>
</dbReference>
<proteinExistence type="predicted"/>
<evidence type="ECO:0000313" key="6">
    <source>
        <dbReference type="EMBL" id="ODR47062.1"/>
    </source>
</evidence>
<name>A0A1E3UE92_9FIRM</name>
<dbReference type="PANTHER" id="PTHR43649">
    <property type="entry name" value="ARABINOSE-BINDING PROTEIN-RELATED"/>
    <property type="match status" value="1"/>
</dbReference>
<dbReference type="SUPFAM" id="SSF53850">
    <property type="entry name" value="Periplasmic binding protein-like II"/>
    <property type="match status" value="1"/>
</dbReference>